<reference evidence="1 2" key="1">
    <citation type="submission" date="2019-05" db="EMBL/GenBank/DDBJ databases">
        <title>Mikania micrantha, genome provides insights into the molecular mechanism of rapid growth.</title>
        <authorList>
            <person name="Liu B."/>
        </authorList>
    </citation>
    <scope>NUCLEOTIDE SEQUENCE [LARGE SCALE GENOMIC DNA]</scope>
    <source>
        <strain evidence="1">NLD-2019</strain>
        <tissue evidence="1">Leaf</tissue>
    </source>
</reference>
<name>A0A5N6M6X0_9ASTR</name>
<comment type="caution">
    <text evidence="1">The sequence shown here is derived from an EMBL/GenBank/DDBJ whole genome shotgun (WGS) entry which is preliminary data.</text>
</comment>
<organism evidence="1 2">
    <name type="scientific">Mikania micrantha</name>
    <name type="common">bitter vine</name>
    <dbReference type="NCBI Taxonomy" id="192012"/>
    <lineage>
        <taxon>Eukaryota</taxon>
        <taxon>Viridiplantae</taxon>
        <taxon>Streptophyta</taxon>
        <taxon>Embryophyta</taxon>
        <taxon>Tracheophyta</taxon>
        <taxon>Spermatophyta</taxon>
        <taxon>Magnoliopsida</taxon>
        <taxon>eudicotyledons</taxon>
        <taxon>Gunneridae</taxon>
        <taxon>Pentapetalae</taxon>
        <taxon>asterids</taxon>
        <taxon>campanulids</taxon>
        <taxon>Asterales</taxon>
        <taxon>Asteraceae</taxon>
        <taxon>Asteroideae</taxon>
        <taxon>Heliantheae alliance</taxon>
        <taxon>Eupatorieae</taxon>
        <taxon>Mikania</taxon>
    </lineage>
</organism>
<accession>A0A5N6M6X0</accession>
<proteinExistence type="predicted"/>
<dbReference type="AlphaFoldDB" id="A0A5N6M6X0"/>
<gene>
    <name evidence="1" type="ORF">E3N88_31898</name>
</gene>
<evidence type="ECO:0000313" key="2">
    <source>
        <dbReference type="Proteomes" id="UP000326396"/>
    </source>
</evidence>
<dbReference type="Proteomes" id="UP000326396">
    <property type="component" value="Linkage Group LG6"/>
</dbReference>
<sequence length="197" mass="22506">MESEEGGDTNLDEETDFVDTGMIPEHVTLECRSESHRNSAQNLIALITRQGYKGNYDTLRDPKVAVQVRALRVFANCNDRPHVLVKNGRRHADAVTKQIDWLYLIRGLLLHILHGCYVGNNGLEFGRVRFMVGIVNRHIVLAGHKICLCGLPSGVIRPDMRAMRPYLALGRFFRNGPLRLEFLELGWEFWSMNFLCL</sequence>
<dbReference type="EMBL" id="SZYD01000016">
    <property type="protein sequence ID" value="KAD3336379.1"/>
    <property type="molecule type" value="Genomic_DNA"/>
</dbReference>
<protein>
    <submittedName>
        <fullName evidence="1">Uncharacterized protein</fullName>
    </submittedName>
</protein>
<keyword evidence="2" id="KW-1185">Reference proteome</keyword>
<evidence type="ECO:0000313" key="1">
    <source>
        <dbReference type="EMBL" id="KAD3336379.1"/>
    </source>
</evidence>